<dbReference type="Pfam" id="PF21806">
    <property type="entry name" value="DUF6879"/>
    <property type="match status" value="1"/>
</dbReference>
<proteinExistence type="predicted"/>
<reference evidence="2" key="1">
    <citation type="submission" date="2021-01" db="EMBL/GenBank/DDBJ databases">
        <title>Whole genome shotgun sequence of Planosporangium mesophilum NBRC 109066.</title>
        <authorList>
            <person name="Komaki H."/>
            <person name="Tamura T."/>
        </authorList>
    </citation>
    <scope>NUCLEOTIDE SEQUENCE</scope>
    <source>
        <strain evidence="2">NBRC 109066</strain>
    </source>
</reference>
<gene>
    <name evidence="2" type="ORF">Pme01_03930</name>
</gene>
<name>A0A8J3WYQ2_9ACTN</name>
<evidence type="ECO:0000313" key="3">
    <source>
        <dbReference type="Proteomes" id="UP000599074"/>
    </source>
</evidence>
<protein>
    <recommendedName>
        <fullName evidence="1">DUF6879 domain-containing protein</fullName>
    </recommendedName>
</protein>
<dbReference type="AlphaFoldDB" id="A0A8J3WYQ2"/>
<feature type="domain" description="DUF6879" evidence="1">
    <location>
        <begin position="6"/>
        <end position="166"/>
    </location>
</feature>
<organism evidence="2 3">
    <name type="scientific">Planosporangium mesophilum</name>
    <dbReference type="NCBI Taxonomy" id="689768"/>
    <lineage>
        <taxon>Bacteria</taxon>
        <taxon>Bacillati</taxon>
        <taxon>Actinomycetota</taxon>
        <taxon>Actinomycetes</taxon>
        <taxon>Micromonosporales</taxon>
        <taxon>Micromonosporaceae</taxon>
        <taxon>Planosporangium</taxon>
    </lineage>
</organism>
<dbReference type="Proteomes" id="UP000599074">
    <property type="component" value="Unassembled WGS sequence"/>
</dbReference>
<accession>A0A8J3WYQ2</accession>
<dbReference type="EMBL" id="BOON01000003">
    <property type="protein sequence ID" value="GII20796.1"/>
    <property type="molecule type" value="Genomic_DNA"/>
</dbReference>
<keyword evidence="3" id="KW-1185">Reference proteome</keyword>
<sequence>MSIPGFEALMGSAQHRALHLEMRDTYAGTDASFADWLAGRPFDDSDLDAWWHSIIGPLVERGVDVRRARIVSEPVTDYIRYEYEITRAASLAAGERVRWLPRQQASDLRLPGNDFWLVDDQALFNFFSGDGKWTDSEIVTDPVIVTFCASSFESVWGRAIDHEDYRPR</sequence>
<dbReference type="InterPro" id="IPR049244">
    <property type="entry name" value="DUF6879"/>
</dbReference>
<dbReference type="RefSeq" id="WP_168112949.1">
    <property type="nucleotide sequence ID" value="NZ_BOON01000003.1"/>
</dbReference>
<evidence type="ECO:0000313" key="2">
    <source>
        <dbReference type="EMBL" id="GII20796.1"/>
    </source>
</evidence>
<evidence type="ECO:0000259" key="1">
    <source>
        <dbReference type="Pfam" id="PF21806"/>
    </source>
</evidence>
<comment type="caution">
    <text evidence="2">The sequence shown here is derived from an EMBL/GenBank/DDBJ whole genome shotgun (WGS) entry which is preliminary data.</text>
</comment>